<dbReference type="PANTHER" id="PTHR43272:SF33">
    <property type="entry name" value="AMP-BINDING DOMAIN-CONTAINING PROTEIN-RELATED"/>
    <property type="match status" value="1"/>
</dbReference>
<evidence type="ECO:0000256" key="2">
    <source>
        <dbReference type="ARBA" id="ARBA00022840"/>
    </source>
</evidence>
<evidence type="ECO:0000256" key="1">
    <source>
        <dbReference type="ARBA" id="ARBA00022741"/>
    </source>
</evidence>
<sequence>MGAPPSWFEAEAAYSDDVTELDTLGELFAATATRNAERDAQQYKGGVYDRSLTGEILPRPPDGAYGRLSYERMGELVRYLAAGFRELGVSSDTRVGIFASTRMEWALTDFAVLSAGGVVTTVYTDSSEKQVRYLLDDPDAELAVVGTDEQLERVLAVEDDLDLEAVVTMDDCAPDRADVLTLSDVYDRGEAAFESSEYETWLADRSLDDLASIIYTSGTTGQPKGVELTHRNFRTNVNQTRRRLGPRPDKAPGLPTVAAGKRSIAFLPLAHVFERLAGHFFMYASGVTVCYAESPDTLADDLEQVRPHFGASVPRVYERIFRRMREQASASPVKERIFDWALGVAREHARTEDPGSLLTLQHRLADRLVYSTVREGVGGEVEFMVSGGGSLSKELCETFIGMGIDIVEGYGLTETAPVISINPPEDLRPGTLGYPVTEIDIHIDEHVVDEREFDDASGRLGELLVAGPNVTAGYWANPGETTRGFTELEGQRWFRTGDVVEQTDDGFLVYHDRIKQLLVLSTGKNVAPQPIEDLFATVDRVDQIMVVGDDEKFVGALIVPDFEEMERLAAREGIDLPDDPAAQCDHEAVRGWVQAAVDEANAELERTERIKAFELVPEEWTARNDLLTPSMKKKRRNIHQEFQDAVDAIYAEE</sequence>
<dbReference type="EMBL" id="RKLQ01000001">
    <property type="protein sequence ID" value="MBX0302682.1"/>
    <property type="molecule type" value="Genomic_DNA"/>
</dbReference>
<dbReference type="InterPro" id="IPR020845">
    <property type="entry name" value="AMP-binding_CS"/>
</dbReference>
<proteinExistence type="predicted"/>
<protein>
    <submittedName>
        <fullName evidence="4">Long-chain fatty acid--CoA ligase</fullName>
    </submittedName>
</protein>
<reference evidence="4" key="1">
    <citation type="submission" date="2021-06" db="EMBL/GenBank/DDBJ databases">
        <title>Halomicroarcula sp. F24A a new haloarchaeum isolated from saline soil.</title>
        <authorList>
            <person name="Duran-Viseras A."/>
            <person name="Sanchez-Porro C."/>
            <person name="Ventosa A."/>
        </authorList>
    </citation>
    <scope>NUCLEOTIDE SEQUENCE</scope>
    <source>
        <strain evidence="4">F24A</strain>
    </source>
</reference>
<dbReference type="CDD" id="cd05907">
    <property type="entry name" value="VL_LC_FACS_like"/>
    <property type="match status" value="1"/>
</dbReference>
<keyword evidence="2" id="KW-0067">ATP-binding</keyword>
<accession>A0A8J8C6X1</accession>
<dbReference type="RefSeq" id="WP_220586916.1">
    <property type="nucleotide sequence ID" value="NZ_RKLQ01000001.1"/>
</dbReference>
<dbReference type="GO" id="GO:0004467">
    <property type="term" value="F:long-chain fatty acid-CoA ligase activity"/>
    <property type="evidence" value="ECO:0007669"/>
    <property type="project" value="TreeGrafter"/>
</dbReference>
<keyword evidence="5" id="KW-1185">Reference proteome</keyword>
<comment type="caution">
    <text evidence="4">The sequence shown here is derived from an EMBL/GenBank/DDBJ whole genome shotgun (WGS) entry which is preliminary data.</text>
</comment>
<dbReference type="Pfam" id="PF00501">
    <property type="entry name" value="AMP-binding"/>
    <property type="match status" value="1"/>
</dbReference>
<gene>
    <name evidence="4" type="ORF">EGD98_03235</name>
</gene>
<evidence type="ECO:0000259" key="3">
    <source>
        <dbReference type="Pfam" id="PF00501"/>
    </source>
</evidence>
<name>A0A8J8C6X1_9EURY</name>
<dbReference type="Gene3D" id="3.40.50.12780">
    <property type="entry name" value="N-terminal domain of ligase-like"/>
    <property type="match status" value="1"/>
</dbReference>
<dbReference type="Pfam" id="PF23562">
    <property type="entry name" value="AMP-binding_C_3"/>
    <property type="match status" value="1"/>
</dbReference>
<organism evidence="4 5">
    <name type="scientific">Haloarcula salinisoli</name>
    <dbReference type="NCBI Taxonomy" id="2487746"/>
    <lineage>
        <taxon>Archaea</taxon>
        <taxon>Methanobacteriati</taxon>
        <taxon>Methanobacteriota</taxon>
        <taxon>Stenosarchaea group</taxon>
        <taxon>Halobacteria</taxon>
        <taxon>Halobacteriales</taxon>
        <taxon>Haloarculaceae</taxon>
        <taxon>Haloarcula</taxon>
    </lineage>
</organism>
<dbReference type="GO" id="GO:0005524">
    <property type="term" value="F:ATP binding"/>
    <property type="evidence" value="ECO:0007669"/>
    <property type="project" value="UniProtKB-KW"/>
</dbReference>
<evidence type="ECO:0000313" key="5">
    <source>
        <dbReference type="Proteomes" id="UP000783863"/>
    </source>
</evidence>
<dbReference type="PANTHER" id="PTHR43272">
    <property type="entry name" value="LONG-CHAIN-FATTY-ACID--COA LIGASE"/>
    <property type="match status" value="1"/>
</dbReference>
<keyword evidence="1" id="KW-0547">Nucleotide-binding</keyword>
<dbReference type="Proteomes" id="UP000783863">
    <property type="component" value="Unassembled WGS sequence"/>
</dbReference>
<dbReference type="InterPro" id="IPR000873">
    <property type="entry name" value="AMP-dep_synth/lig_dom"/>
</dbReference>
<feature type="domain" description="AMP-dependent synthetase/ligase" evidence="3">
    <location>
        <begin position="64"/>
        <end position="475"/>
    </location>
</feature>
<dbReference type="AlphaFoldDB" id="A0A8J8C6X1"/>
<dbReference type="GO" id="GO:0016020">
    <property type="term" value="C:membrane"/>
    <property type="evidence" value="ECO:0007669"/>
    <property type="project" value="TreeGrafter"/>
</dbReference>
<evidence type="ECO:0000313" key="4">
    <source>
        <dbReference type="EMBL" id="MBX0302682.1"/>
    </source>
</evidence>
<dbReference type="SUPFAM" id="SSF56801">
    <property type="entry name" value="Acetyl-CoA synthetase-like"/>
    <property type="match status" value="1"/>
</dbReference>
<dbReference type="InterPro" id="IPR042099">
    <property type="entry name" value="ANL_N_sf"/>
</dbReference>
<keyword evidence="4" id="KW-0436">Ligase</keyword>
<dbReference type="PROSITE" id="PS00455">
    <property type="entry name" value="AMP_BINDING"/>
    <property type="match status" value="1"/>
</dbReference>